<accession>A0A1F5K267</accession>
<dbReference type="SMART" id="SM00670">
    <property type="entry name" value="PINc"/>
    <property type="match status" value="1"/>
</dbReference>
<dbReference type="InterPro" id="IPR002716">
    <property type="entry name" value="PIN_dom"/>
</dbReference>
<reference evidence="2 3" key="1">
    <citation type="journal article" date="2016" name="Nat. Commun.">
        <title>Thousands of microbial genomes shed light on interconnected biogeochemical processes in an aquifer system.</title>
        <authorList>
            <person name="Anantharaman K."/>
            <person name="Brown C.T."/>
            <person name="Hug L.A."/>
            <person name="Sharon I."/>
            <person name="Castelle C.J."/>
            <person name="Probst A.J."/>
            <person name="Thomas B.C."/>
            <person name="Singh A."/>
            <person name="Wilkins M.J."/>
            <person name="Karaoz U."/>
            <person name="Brodie E.L."/>
            <person name="Williams K.H."/>
            <person name="Hubbard S.S."/>
            <person name="Banfield J.F."/>
        </authorList>
    </citation>
    <scope>NUCLEOTIDE SEQUENCE [LARGE SCALE GENOMIC DNA]</scope>
</reference>
<sequence>MRELILDTNVFLRFFLKDILPQTIKARKLLQQAKTGKILIIVPQIVIFEIVFAFEKLYKFPKTEIIDKINVLLGTNYLKIQDKEIFGEAVLLFQRHNLSLPDCFIHSYAKQNNASVFSFDKNLNKLG</sequence>
<comment type="caution">
    <text evidence="2">The sequence shown here is derived from an EMBL/GenBank/DDBJ whole genome shotgun (WGS) entry which is preliminary data.</text>
</comment>
<gene>
    <name evidence="2" type="ORF">A3E45_02390</name>
</gene>
<protein>
    <recommendedName>
        <fullName evidence="1">PIN domain-containing protein</fullName>
    </recommendedName>
</protein>
<name>A0A1F5K267_9BACT</name>
<dbReference type="EMBL" id="MFDH01000032">
    <property type="protein sequence ID" value="OGE34801.1"/>
    <property type="molecule type" value="Genomic_DNA"/>
</dbReference>
<evidence type="ECO:0000313" key="2">
    <source>
        <dbReference type="EMBL" id="OGE34801.1"/>
    </source>
</evidence>
<dbReference type="PANTHER" id="PTHR39664:SF2">
    <property type="entry name" value="NUCLEIC ACID-BINDING PROTEIN, CONTAINING PIN DOMAIN-RELATED"/>
    <property type="match status" value="1"/>
</dbReference>
<dbReference type="STRING" id="1797780.A3E45_02390"/>
<evidence type="ECO:0000259" key="1">
    <source>
        <dbReference type="SMART" id="SM00670"/>
    </source>
</evidence>
<dbReference type="Pfam" id="PF01850">
    <property type="entry name" value="PIN"/>
    <property type="match status" value="1"/>
</dbReference>
<dbReference type="SUPFAM" id="SSF88723">
    <property type="entry name" value="PIN domain-like"/>
    <property type="match status" value="1"/>
</dbReference>
<evidence type="ECO:0000313" key="3">
    <source>
        <dbReference type="Proteomes" id="UP000176405"/>
    </source>
</evidence>
<dbReference type="InterPro" id="IPR029060">
    <property type="entry name" value="PIN-like_dom_sf"/>
</dbReference>
<dbReference type="PANTHER" id="PTHR39664">
    <property type="match status" value="1"/>
</dbReference>
<proteinExistence type="predicted"/>
<dbReference type="Gene3D" id="3.40.50.1010">
    <property type="entry name" value="5'-nuclease"/>
    <property type="match status" value="1"/>
</dbReference>
<feature type="domain" description="PIN" evidence="1">
    <location>
        <begin position="2"/>
        <end position="125"/>
    </location>
</feature>
<organism evidence="2 3">
    <name type="scientific">Candidatus Daviesbacteria bacterium RIFCSPHIGHO2_12_FULL_43_11</name>
    <dbReference type="NCBI Taxonomy" id="1797780"/>
    <lineage>
        <taxon>Bacteria</taxon>
        <taxon>Candidatus Daviesiibacteriota</taxon>
    </lineage>
</organism>
<dbReference type="AlphaFoldDB" id="A0A1F5K267"/>
<dbReference type="Proteomes" id="UP000176405">
    <property type="component" value="Unassembled WGS sequence"/>
</dbReference>